<dbReference type="Proteomes" id="UP000228528">
    <property type="component" value="Unassembled WGS sequence"/>
</dbReference>
<evidence type="ECO:0000256" key="2">
    <source>
        <dbReference type="SAM" id="SignalP"/>
    </source>
</evidence>
<organism evidence="3 4">
    <name type="scientific">Candidatus Magasanikbacteria bacterium CG10_big_fil_rev_8_21_14_0_10_38_6</name>
    <dbReference type="NCBI Taxonomy" id="1974647"/>
    <lineage>
        <taxon>Bacteria</taxon>
        <taxon>Candidatus Magasanikiibacteriota</taxon>
    </lineage>
</organism>
<evidence type="ECO:0000256" key="1">
    <source>
        <dbReference type="SAM" id="MobiDB-lite"/>
    </source>
</evidence>
<accession>A0A2M6P044</accession>
<feature type="non-terminal residue" evidence="3">
    <location>
        <position position="488"/>
    </location>
</feature>
<evidence type="ECO:0000313" key="4">
    <source>
        <dbReference type="Proteomes" id="UP000228528"/>
    </source>
</evidence>
<feature type="compositionally biased region" description="Polar residues" evidence="1">
    <location>
        <begin position="474"/>
        <end position="488"/>
    </location>
</feature>
<name>A0A2M6P044_9BACT</name>
<sequence length="488" mass="55024">MKPSILTLLVIFSVFLAPSSVFAAAEFNPNFLISDEELQDWQSMNVSDIQSFLEDKGGYLATLRIEDYVGKKRSVADIIYQAAKMYEINPKYALVKLQKEQSLITDKSPSQKKLDGATGYGITDGCGWTCDTYLRNKGFGKQLDSAVGIMRWYYDHKNSESWIKQEGKTYTVSGEAIRPESDATGFLYTYTPHIQGNENFWKLWQAWFDQTYTEGSLIKTANDSTVYLIQDGKRRPFKSMSALVTRFDPSRIITVPSSELLRYEESTAITLPNYAILRNGSDFYLLDYDVLRKFKSESVVKYLGFNPDEMIDISSSDLKGFTISPEVITAEIQSVTGKLVSFKEDPGSLYYLKQDTFHPLYDPAIAKANFPNLTPETVPLSVLKDYTEGTPIKFQDGTLFGVKGYNEVYVVDHGKKRHIASAEVFLGLGYKWNQVIWTNSVVGSLFDRGEPLYIRTSEQVNNASSDLTKDINIADSSTDDPQNTSNDV</sequence>
<comment type="caution">
    <text evidence="3">The sequence shown here is derived from an EMBL/GenBank/DDBJ whole genome shotgun (WGS) entry which is preliminary data.</text>
</comment>
<evidence type="ECO:0000313" key="3">
    <source>
        <dbReference type="EMBL" id="PIR76919.1"/>
    </source>
</evidence>
<feature type="chain" id="PRO_5014895578" evidence="2">
    <location>
        <begin position="24"/>
        <end position="488"/>
    </location>
</feature>
<reference evidence="4" key="1">
    <citation type="submission" date="2017-09" db="EMBL/GenBank/DDBJ databases">
        <title>Depth-based differentiation of microbial function through sediment-hosted aquifers and enrichment of novel symbionts in the deep terrestrial subsurface.</title>
        <authorList>
            <person name="Probst A.J."/>
            <person name="Ladd B."/>
            <person name="Jarett J.K."/>
            <person name="Geller-Mcgrath D.E."/>
            <person name="Sieber C.M.K."/>
            <person name="Emerson J.B."/>
            <person name="Anantharaman K."/>
            <person name="Thomas B.C."/>
            <person name="Malmstrom R."/>
            <person name="Stieglmeier M."/>
            <person name="Klingl A."/>
            <person name="Woyke T."/>
            <person name="Ryan C.M."/>
            <person name="Banfield J.F."/>
        </authorList>
    </citation>
    <scope>NUCLEOTIDE SEQUENCE [LARGE SCALE GENOMIC DNA]</scope>
</reference>
<proteinExistence type="predicted"/>
<gene>
    <name evidence="3" type="ORF">COU30_05310</name>
</gene>
<dbReference type="AlphaFoldDB" id="A0A2M6P044"/>
<feature type="region of interest" description="Disordered" evidence="1">
    <location>
        <begin position="466"/>
        <end position="488"/>
    </location>
</feature>
<protein>
    <submittedName>
        <fullName evidence="3">Uncharacterized protein</fullName>
    </submittedName>
</protein>
<feature type="signal peptide" evidence="2">
    <location>
        <begin position="1"/>
        <end position="23"/>
    </location>
</feature>
<dbReference type="EMBL" id="PFBW01000222">
    <property type="protein sequence ID" value="PIR76919.1"/>
    <property type="molecule type" value="Genomic_DNA"/>
</dbReference>
<keyword evidence="2" id="KW-0732">Signal</keyword>